<dbReference type="EMBL" id="JAACJP010000008">
    <property type="protein sequence ID" value="KAF5382655.1"/>
    <property type="molecule type" value="Genomic_DNA"/>
</dbReference>
<dbReference type="InterPro" id="IPR051132">
    <property type="entry name" value="3-5_Exonuclease_domain"/>
</dbReference>
<keyword evidence="5" id="KW-0269">Exonuclease</keyword>
<dbReference type="GO" id="GO:0005634">
    <property type="term" value="C:nucleus"/>
    <property type="evidence" value="ECO:0007669"/>
    <property type="project" value="UniProtKB-SubCell"/>
</dbReference>
<feature type="compositionally biased region" description="Acidic residues" evidence="10">
    <location>
        <begin position="798"/>
        <end position="820"/>
    </location>
</feature>
<feature type="compositionally biased region" description="Polar residues" evidence="10">
    <location>
        <begin position="21"/>
        <end position="33"/>
    </location>
</feature>
<dbReference type="InterPro" id="IPR046616">
    <property type="entry name" value="DUF6729"/>
</dbReference>
<comment type="caution">
    <text evidence="13">The sequence shown here is derived from an EMBL/GenBank/DDBJ whole genome shotgun (WGS) entry which is preliminary data.</text>
</comment>
<evidence type="ECO:0000256" key="6">
    <source>
        <dbReference type="ARBA" id="ARBA00022842"/>
    </source>
</evidence>
<evidence type="ECO:0000256" key="2">
    <source>
        <dbReference type="ARBA" id="ARBA00022722"/>
    </source>
</evidence>
<dbReference type="GO" id="GO:0003676">
    <property type="term" value="F:nucleic acid binding"/>
    <property type="evidence" value="ECO:0007669"/>
    <property type="project" value="InterPro"/>
</dbReference>
<dbReference type="OrthoDB" id="3267843at2759"/>
<dbReference type="InterPro" id="IPR002562">
    <property type="entry name" value="3'-5'_exonuclease_dom"/>
</dbReference>
<keyword evidence="2" id="KW-0540">Nuclease</keyword>
<proteinExistence type="predicted"/>
<evidence type="ECO:0000259" key="12">
    <source>
        <dbReference type="Pfam" id="PF20499"/>
    </source>
</evidence>
<dbReference type="SUPFAM" id="SSF53098">
    <property type="entry name" value="Ribonuclease H-like"/>
    <property type="match status" value="1"/>
</dbReference>
<evidence type="ECO:0000256" key="3">
    <source>
        <dbReference type="ARBA" id="ARBA00022723"/>
    </source>
</evidence>
<name>A0A8H5M638_9AGAR</name>
<evidence type="ECO:0000256" key="9">
    <source>
        <dbReference type="ARBA" id="ARBA00042761"/>
    </source>
</evidence>
<evidence type="ECO:0000259" key="11">
    <source>
        <dbReference type="Pfam" id="PF01612"/>
    </source>
</evidence>
<dbReference type="Pfam" id="PF20499">
    <property type="entry name" value="DUF6729"/>
    <property type="match status" value="1"/>
</dbReference>
<dbReference type="InterPro" id="IPR012337">
    <property type="entry name" value="RNaseH-like_sf"/>
</dbReference>
<evidence type="ECO:0000256" key="7">
    <source>
        <dbReference type="ARBA" id="ARBA00023242"/>
    </source>
</evidence>
<dbReference type="GO" id="GO:0046872">
    <property type="term" value="F:metal ion binding"/>
    <property type="evidence" value="ECO:0007669"/>
    <property type="project" value="UniProtKB-KW"/>
</dbReference>
<feature type="region of interest" description="Disordered" evidence="10">
    <location>
        <begin position="1"/>
        <end position="70"/>
    </location>
</feature>
<dbReference type="Proteomes" id="UP000565441">
    <property type="component" value="Unassembled WGS sequence"/>
</dbReference>
<keyword evidence="3" id="KW-0479">Metal-binding</keyword>
<gene>
    <name evidence="13" type="ORF">D9615_003032</name>
</gene>
<dbReference type="Gene3D" id="3.30.420.10">
    <property type="entry name" value="Ribonuclease H-like superfamily/Ribonuclease H"/>
    <property type="match status" value="1"/>
</dbReference>
<feature type="domain" description="DUF6729" evidence="12">
    <location>
        <begin position="182"/>
        <end position="341"/>
    </location>
</feature>
<dbReference type="CDD" id="cd06141">
    <property type="entry name" value="WRN_exo"/>
    <property type="match status" value="1"/>
</dbReference>
<evidence type="ECO:0000256" key="5">
    <source>
        <dbReference type="ARBA" id="ARBA00022839"/>
    </source>
</evidence>
<feature type="region of interest" description="Disordered" evidence="10">
    <location>
        <begin position="865"/>
        <end position="893"/>
    </location>
</feature>
<keyword evidence="4" id="KW-0378">Hydrolase</keyword>
<evidence type="ECO:0000313" key="14">
    <source>
        <dbReference type="Proteomes" id="UP000565441"/>
    </source>
</evidence>
<dbReference type="PANTHER" id="PTHR13620">
    <property type="entry name" value="3-5 EXONUCLEASE"/>
    <property type="match status" value="1"/>
</dbReference>
<feature type="region of interest" description="Disordered" evidence="10">
    <location>
        <begin position="778"/>
        <end position="825"/>
    </location>
</feature>
<dbReference type="GO" id="GO:0008408">
    <property type="term" value="F:3'-5' exonuclease activity"/>
    <property type="evidence" value="ECO:0007669"/>
    <property type="project" value="InterPro"/>
</dbReference>
<feature type="domain" description="3'-5' exonuclease" evidence="11">
    <location>
        <begin position="559"/>
        <end position="706"/>
    </location>
</feature>
<dbReference type="GO" id="GO:0006139">
    <property type="term" value="P:nucleobase-containing compound metabolic process"/>
    <property type="evidence" value="ECO:0007669"/>
    <property type="project" value="InterPro"/>
</dbReference>
<evidence type="ECO:0000256" key="4">
    <source>
        <dbReference type="ARBA" id="ARBA00022801"/>
    </source>
</evidence>
<keyword evidence="7" id="KW-0539">Nucleus</keyword>
<evidence type="ECO:0000256" key="1">
    <source>
        <dbReference type="ARBA" id="ARBA00004123"/>
    </source>
</evidence>
<dbReference type="AlphaFoldDB" id="A0A8H5M638"/>
<reference evidence="13 14" key="1">
    <citation type="journal article" date="2020" name="ISME J.">
        <title>Uncovering the hidden diversity of litter-decomposition mechanisms in mushroom-forming fungi.</title>
        <authorList>
            <person name="Floudas D."/>
            <person name="Bentzer J."/>
            <person name="Ahren D."/>
            <person name="Johansson T."/>
            <person name="Persson P."/>
            <person name="Tunlid A."/>
        </authorList>
    </citation>
    <scope>NUCLEOTIDE SEQUENCE [LARGE SCALE GENOMIC DNA]</scope>
    <source>
        <strain evidence="13 14">CBS 661.87</strain>
    </source>
</reference>
<dbReference type="PANTHER" id="PTHR13620:SF109">
    <property type="entry name" value="3'-5' EXONUCLEASE"/>
    <property type="match status" value="1"/>
</dbReference>
<organism evidence="13 14">
    <name type="scientific">Tricholomella constricta</name>
    <dbReference type="NCBI Taxonomy" id="117010"/>
    <lineage>
        <taxon>Eukaryota</taxon>
        <taxon>Fungi</taxon>
        <taxon>Dikarya</taxon>
        <taxon>Basidiomycota</taxon>
        <taxon>Agaricomycotina</taxon>
        <taxon>Agaricomycetes</taxon>
        <taxon>Agaricomycetidae</taxon>
        <taxon>Agaricales</taxon>
        <taxon>Tricholomatineae</taxon>
        <taxon>Lyophyllaceae</taxon>
        <taxon>Tricholomella</taxon>
    </lineage>
</organism>
<keyword evidence="14" id="KW-1185">Reference proteome</keyword>
<dbReference type="Pfam" id="PF01612">
    <property type="entry name" value="DNA_pol_A_exo1"/>
    <property type="match status" value="1"/>
</dbReference>
<feature type="compositionally biased region" description="Polar residues" evidence="10">
    <location>
        <begin position="779"/>
        <end position="792"/>
    </location>
</feature>
<comment type="subcellular location">
    <subcellularLocation>
        <location evidence="1">Nucleus</location>
    </subcellularLocation>
</comment>
<evidence type="ECO:0000256" key="10">
    <source>
        <dbReference type="SAM" id="MobiDB-lite"/>
    </source>
</evidence>
<sequence length="993" mass="110276">MSQPSNHGGARAGSGRKPKLSNINSRLFTSNNVAGKPGRASTFFAKHTNVDSDSLDGPISRQDTDPNFLTPHAYTRLQSEWSDMQELEPEEGRGDAEVEESVFEKDDDDLLNAMNRAEQESEEENKLLGVHADYLRGVVEKLKAEIKSSGKPACYQKGTFWIRPRDPLFALHTTKNSETGYSPTELYHLPIFVWLPEWLPGRPDYLRCSRCPGKHHLVRNGWNSNPIARRVRDMHNDYFLMTGRFVCNKDAVGDPGCGASYQGTDPEILAQLPRDVQESFPAYLTARGAIDKNLMSVMRTLFANRFGPEPFASLLGEMRHLHHAHRELMYLAACVSSPTQPPPVPFSEFNDKNRYAGTHPSTEYCKSIFVDWMRAHRVFYDRVMASLPGAILKGDHTFKLIKYMARLSGEPTHDAMYTVVNEWEDARNQAFTLTKSLSYVSEMYQDIADGIKEHGHPPTSFMYTDNASGELGFHESTTKSLTNNVKHRELDPYSSLPALTIPEGLRVAFYDSPDLIDSACLAILDSIPDDGSHLVIGFDIEYQVETTGQGGPGAVPRAQTSQLDVIQIAMEDTVYIFKVTQFKTPSSVPPCLRSVLVSDQIIKTGRAVRADLLRIAEAWSISELVVSLQKSDTSSMELGTLAKLKGKISDASAGLAALCGIVLQKHLSKPDSLRFSQWSSAKLSDSQKNYAALDAYACWLIWKRLSTLPSTGLHVEENVPGQLIRASRTLNVTPSRTVILVEEVVVPVSRSSLRTRSAQPPVSAEKDLPTLHFVLPKPFSTSAENNTPTPGSEHNDDFNIDLEGVDSEDESESSSDEWDEGNLPGFQTFELNTVARASLSDPSISDDEYGDDDFDTFLKNADLTSLTALDPPPDLDVPPLQSPRATENPPNLLHQPETVSGPLSSRLFDDLWHVQDRLLRLLPKSHSGFKAFAASFSQTLLVPDISDVEAVTDVYRKKGLTWSYALRANSDAVRRRVRRHQQDPSLVEALDPG</sequence>
<evidence type="ECO:0000313" key="13">
    <source>
        <dbReference type="EMBL" id="KAF5382655.1"/>
    </source>
</evidence>
<protein>
    <recommendedName>
        <fullName evidence="8">3'-5' exonuclease</fullName>
    </recommendedName>
    <alternativeName>
        <fullName evidence="9">Werner Syndrome-like exonuclease</fullName>
    </alternativeName>
</protein>
<accession>A0A8H5M638</accession>
<keyword evidence="6" id="KW-0460">Magnesium</keyword>
<dbReference type="InterPro" id="IPR036397">
    <property type="entry name" value="RNaseH_sf"/>
</dbReference>
<evidence type="ECO:0000256" key="8">
    <source>
        <dbReference type="ARBA" id="ARBA00040531"/>
    </source>
</evidence>